<dbReference type="Pfam" id="PF02653">
    <property type="entry name" value="BPD_transp_2"/>
    <property type="match status" value="1"/>
</dbReference>
<reference evidence="11" key="1">
    <citation type="submission" date="2023-06" db="EMBL/GenBank/DDBJ databases">
        <title>Sysu t00039.</title>
        <authorList>
            <person name="Gao L."/>
            <person name="Fang B.-Z."/>
            <person name="Li W.-J."/>
        </authorList>
    </citation>
    <scope>NUCLEOTIDE SEQUENCE</scope>
    <source>
        <strain evidence="11">SYSU T00039</strain>
    </source>
</reference>
<keyword evidence="2" id="KW-0813">Transport</keyword>
<organism evidence="11 12">
    <name type="scientific">Demequina lignilytica</name>
    <dbReference type="NCBI Taxonomy" id="3051663"/>
    <lineage>
        <taxon>Bacteria</taxon>
        <taxon>Bacillati</taxon>
        <taxon>Actinomycetota</taxon>
        <taxon>Actinomycetes</taxon>
        <taxon>Micrococcales</taxon>
        <taxon>Demequinaceae</taxon>
        <taxon>Demequina</taxon>
    </lineage>
</organism>
<dbReference type="InterPro" id="IPR001851">
    <property type="entry name" value="ABC_transp_permease"/>
</dbReference>
<keyword evidence="4" id="KW-0997">Cell inner membrane</keyword>
<dbReference type="GO" id="GO:0005886">
    <property type="term" value="C:plasma membrane"/>
    <property type="evidence" value="ECO:0007669"/>
    <property type="project" value="UniProtKB-SubCell"/>
</dbReference>
<evidence type="ECO:0000256" key="8">
    <source>
        <dbReference type="ARBA" id="ARBA00023136"/>
    </source>
</evidence>
<evidence type="ECO:0000256" key="1">
    <source>
        <dbReference type="ARBA" id="ARBA00004651"/>
    </source>
</evidence>
<dbReference type="AlphaFoldDB" id="A0AAW7M6F9"/>
<keyword evidence="8 10" id="KW-0472">Membrane</keyword>
<dbReference type="EMBL" id="JAUHPX010000009">
    <property type="protein sequence ID" value="MDN4489068.1"/>
    <property type="molecule type" value="Genomic_DNA"/>
</dbReference>
<comment type="caution">
    <text evidence="11">The sequence shown here is derived from an EMBL/GenBank/DDBJ whole genome shotgun (WGS) entry which is preliminary data.</text>
</comment>
<keyword evidence="5 10" id="KW-0812">Transmembrane</keyword>
<feature type="transmembrane region" description="Helical" evidence="10">
    <location>
        <begin position="259"/>
        <end position="278"/>
    </location>
</feature>
<evidence type="ECO:0000256" key="7">
    <source>
        <dbReference type="ARBA" id="ARBA00022989"/>
    </source>
</evidence>
<protein>
    <submittedName>
        <fullName evidence="11">Branched-chain amino acid ABC transporter permease</fullName>
    </submittedName>
</protein>
<keyword evidence="6" id="KW-0029">Amino-acid transport</keyword>
<feature type="transmembrane region" description="Helical" evidence="10">
    <location>
        <begin position="203"/>
        <end position="227"/>
    </location>
</feature>
<comment type="subcellular location">
    <subcellularLocation>
        <location evidence="1">Cell membrane</location>
        <topology evidence="1">Multi-pass membrane protein</topology>
    </subcellularLocation>
</comment>
<evidence type="ECO:0000256" key="4">
    <source>
        <dbReference type="ARBA" id="ARBA00022519"/>
    </source>
</evidence>
<keyword evidence="3" id="KW-1003">Cell membrane</keyword>
<feature type="transmembrane region" description="Helical" evidence="10">
    <location>
        <begin position="165"/>
        <end position="183"/>
    </location>
</feature>
<evidence type="ECO:0000313" key="11">
    <source>
        <dbReference type="EMBL" id="MDN4489068.1"/>
    </source>
</evidence>
<feature type="transmembrane region" description="Helical" evidence="10">
    <location>
        <begin position="290"/>
        <end position="319"/>
    </location>
</feature>
<proteinExistence type="inferred from homology"/>
<feature type="transmembrane region" description="Helical" evidence="10">
    <location>
        <begin position="96"/>
        <end position="118"/>
    </location>
</feature>
<evidence type="ECO:0000256" key="10">
    <source>
        <dbReference type="SAM" id="Phobius"/>
    </source>
</evidence>
<dbReference type="GO" id="GO:0015808">
    <property type="term" value="P:L-alanine transport"/>
    <property type="evidence" value="ECO:0007669"/>
    <property type="project" value="TreeGrafter"/>
</dbReference>
<gene>
    <name evidence="11" type="ORF">QQX10_12915</name>
</gene>
<evidence type="ECO:0000256" key="6">
    <source>
        <dbReference type="ARBA" id="ARBA00022970"/>
    </source>
</evidence>
<dbReference type="GO" id="GO:0015188">
    <property type="term" value="F:L-isoleucine transmembrane transporter activity"/>
    <property type="evidence" value="ECO:0007669"/>
    <property type="project" value="TreeGrafter"/>
</dbReference>
<comment type="similarity">
    <text evidence="9">Belongs to the binding-protein-dependent transport system permease family. LivHM subfamily.</text>
</comment>
<evidence type="ECO:0000256" key="3">
    <source>
        <dbReference type="ARBA" id="ARBA00022475"/>
    </source>
</evidence>
<dbReference type="PANTHER" id="PTHR11795">
    <property type="entry name" value="BRANCHED-CHAIN AMINO ACID TRANSPORT SYSTEM PERMEASE PROTEIN LIVH"/>
    <property type="match status" value="1"/>
</dbReference>
<keyword evidence="12" id="KW-1185">Reference proteome</keyword>
<dbReference type="Proteomes" id="UP001172737">
    <property type="component" value="Unassembled WGS sequence"/>
</dbReference>
<dbReference type="GO" id="GO:1903806">
    <property type="term" value="P:L-isoleucine import across plasma membrane"/>
    <property type="evidence" value="ECO:0007669"/>
    <property type="project" value="TreeGrafter"/>
</dbReference>
<accession>A0AAW7M6F9</accession>
<dbReference type="InterPro" id="IPR052157">
    <property type="entry name" value="BCAA_transport_permease"/>
</dbReference>
<feature type="transmembrane region" description="Helical" evidence="10">
    <location>
        <begin position="9"/>
        <end position="31"/>
    </location>
</feature>
<dbReference type="RefSeq" id="WP_301121491.1">
    <property type="nucleotide sequence ID" value="NZ_JAUHPX010000009.1"/>
</dbReference>
<evidence type="ECO:0000256" key="5">
    <source>
        <dbReference type="ARBA" id="ARBA00022692"/>
    </source>
</evidence>
<evidence type="ECO:0000256" key="2">
    <source>
        <dbReference type="ARBA" id="ARBA00022448"/>
    </source>
</evidence>
<name>A0AAW7M6F9_9MICO</name>
<dbReference type="GO" id="GO:0005304">
    <property type="term" value="F:L-valine transmembrane transporter activity"/>
    <property type="evidence" value="ECO:0007669"/>
    <property type="project" value="TreeGrafter"/>
</dbReference>
<dbReference type="PANTHER" id="PTHR11795:SF371">
    <property type="entry name" value="HIGH-AFFINITY BRANCHED-CHAIN AMINO ACID TRANSPORT SYSTEM PERMEASE PROTEIN LIVH"/>
    <property type="match status" value="1"/>
</dbReference>
<dbReference type="CDD" id="cd06582">
    <property type="entry name" value="TM_PBP1_LivH_like"/>
    <property type="match status" value="1"/>
</dbReference>
<keyword evidence="7 10" id="KW-1133">Transmembrane helix</keyword>
<dbReference type="GO" id="GO:0015190">
    <property type="term" value="F:L-leucine transmembrane transporter activity"/>
    <property type="evidence" value="ECO:0007669"/>
    <property type="project" value="TreeGrafter"/>
</dbReference>
<feature type="transmembrane region" description="Helical" evidence="10">
    <location>
        <begin position="62"/>
        <end position="84"/>
    </location>
</feature>
<dbReference type="GO" id="GO:0042941">
    <property type="term" value="P:D-alanine transmembrane transport"/>
    <property type="evidence" value="ECO:0007669"/>
    <property type="project" value="TreeGrafter"/>
</dbReference>
<sequence>MLATLDRRVLLRAVLVFVIAAVGVTAVLTMGGAAEAASTDPSAAATTTAATTGGTNIIAQNFLNGIVFGLLLALASVGLSLIYGTTGLSNFAHGEMVTFGAMLTYFLATQQPVSLPLIPVEFTIGLPFIPAALIAVAIASGLGWVQDKVLWSQLRKRRVGMVQQMIVSIGLSLALVNLIQWWMGGRPVRLIQAVDPRHQYGPIQIGNQTLISVGIAVAALVGVAFFLQRTRLGRATRAVSDNPALASASGIKVDSIIRIVWIMAAGLAALGGILLALYQQGMSFDDGTQLLMMMFAAVTLGGLGHPYGALVGSLVIGVVAEMSTVWLPPDLKFATALGILILVLLVRPQGILGKAERVG</sequence>
<evidence type="ECO:0000256" key="9">
    <source>
        <dbReference type="ARBA" id="ARBA00037998"/>
    </source>
</evidence>
<feature type="transmembrane region" description="Helical" evidence="10">
    <location>
        <begin position="331"/>
        <end position="350"/>
    </location>
</feature>
<feature type="transmembrane region" description="Helical" evidence="10">
    <location>
        <begin position="124"/>
        <end position="145"/>
    </location>
</feature>
<evidence type="ECO:0000313" key="12">
    <source>
        <dbReference type="Proteomes" id="UP001172737"/>
    </source>
</evidence>
<dbReference type="GO" id="GO:0015192">
    <property type="term" value="F:L-phenylalanine transmembrane transporter activity"/>
    <property type="evidence" value="ECO:0007669"/>
    <property type="project" value="TreeGrafter"/>
</dbReference>